<keyword evidence="1" id="KW-0472">Membrane</keyword>
<organism evidence="2 3">
    <name type="scientific">Pedobacter panaciterrae</name>
    <dbReference type="NCBI Taxonomy" id="363849"/>
    <lineage>
        <taxon>Bacteria</taxon>
        <taxon>Pseudomonadati</taxon>
        <taxon>Bacteroidota</taxon>
        <taxon>Sphingobacteriia</taxon>
        <taxon>Sphingobacteriales</taxon>
        <taxon>Sphingobacteriaceae</taxon>
        <taxon>Pedobacter</taxon>
    </lineage>
</organism>
<reference evidence="2 3" key="1">
    <citation type="submission" date="2024-03" db="EMBL/GenBank/DDBJ databases">
        <title>Sequence of Lycoming College Course Isolates.</title>
        <authorList>
            <person name="Plotts O."/>
            <person name="Newman J."/>
        </authorList>
    </citation>
    <scope>NUCLEOTIDE SEQUENCE [LARGE SCALE GENOMIC DNA]</scope>
    <source>
        <strain evidence="2 3">CJB-3</strain>
    </source>
</reference>
<evidence type="ECO:0000256" key="1">
    <source>
        <dbReference type="SAM" id="Phobius"/>
    </source>
</evidence>
<dbReference type="RefSeq" id="WP_172663242.1">
    <property type="nucleotide sequence ID" value="NZ_CBFGNQ010000019.1"/>
</dbReference>
<accession>A0ABU8NHE9</accession>
<evidence type="ECO:0000313" key="2">
    <source>
        <dbReference type="EMBL" id="MEJ2900895.1"/>
    </source>
</evidence>
<keyword evidence="1" id="KW-0812">Transmembrane</keyword>
<feature type="transmembrane region" description="Helical" evidence="1">
    <location>
        <begin position="12"/>
        <end position="33"/>
    </location>
</feature>
<name>A0ABU8NHE9_9SPHI</name>
<evidence type="ECO:0008006" key="4">
    <source>
        <dbReference type="Google" id="ProtNLM"/>
    </source>
</evidence>
<evidence type="ECO:0000313" key="3">
    <source>
        <dbReference type="Proteomes" id="UP001378956"/>
    </source>
</evidence>
<keyword evidence="3" id="KW-1185">Reference proteome</keyword>
<dbReference type="EMBL" id="JBBEUB010000001">
    <property type="protein sequence ID" value="MEJ2900895.1"/>
    <property type="molecule type" value="Genomic_DNA"/>
</dbReference>
<keyword evidence="1" id="KW-1133">Transmembrane helix</keyword>
<comment type="caution">
    <text evidence="2">The sequence shown here is derived from an EMBL/GenBank/DDBJ whole genome shotgun (WGS) entry which is preliminary data.</text>
</comment>
<dbReference type="Proteomes" id="UP001378956">
    <property type="component" value="Unassembled WGS sequence"/>
</dbReference>
<proteinExistence type="predicted"/>
<protein>
    <recommendedName>
        <fullName evidence="4">FecR family protein</fullName>
    </recommendedName>
</protein>
<sequence length="106" mass="11373">MESKVQPRSYKLWPRIAAAAAIFLVVGAGLFFYTSYYAPRPEGGRHPELVSGSHDIEPGRNTATITLANGKTIQLSDAKTGVVIDAANLKYNDGSAVETGDARHLL</sequence>
<gene>
    <name evidence="2" type="ORF">WAE58_00575</name>
</gene>